<proteinExistence type="predicted"/>
<protein>
    <submittedName>
        <fullName evidence="1">DNA pilot protein</fullName>
    </submittedName>
</protein>
<dbReference type="EMBL" id="OM869627">
    <property type="protein sequence ID" value="UPW41556.1"/>
    <property type="molecule type" value="Genomic_DNA"/>
</dbReference>
<name>A0A976N2A5_9VIRU</name>
<evidence type="ECO:0000313" key="1">
    <source>
        <dbReference type="EMBL" id="UPW41556.1"/>
    </source>
</evidence>
<reference evidence="1" key="1">
    <citation type="submission" date="2022-02" db="EMBL/GenBank/DDBJ databases">
        <title>Towards deciphering the DNA virus diversity associated with rodent species in the families Cricetidae and Heteromyidae.</title>
        <authorList>
            <person name="Lund M."/>
            <person name="Larsen B.B."/>
            <person name="Gryseels S."/>
            <person name="Kraberger S."/>
            <person name="Rowsey D.M."/>
            <person name="Steger L."/>
            <person name="Yule K.M."/>
            <person name="Upham N.S."/>
            <person name="Worobey M."/>
            <person name="Van Doorslaer K."/>
            <person name="Varsani A."/>
        </authorList>
    </citation>
    <scope>NUCLEOTIDE SEQUENCE</scope>
    <source>
        <strain evidence="1">NeonRodF8_56</strain>
    </source>
</reference>
<accession>A0A976N2A5</accession>
<sequence>MASLQEAFDSFKSLFTGNRPKDYTSLADTVFRGGGHSISDSASGYFRRIFDPTGVSMDFNSAEALKNREFQAQQAEIQRTYNSAEAQKNRDFQERMSNTSYQRARDDMLKAGLNPYLMYGSGGASSPSGSVASASSLSGSQASASSGQNLLLGLVHTAIDLGFALRL</sequence>
<organism evidence="1">
    <name type="scientific">Peromfec virus RodF8_56</name>
    <dbReference type="NCBI Taxonomy" id="2929384"/>
    <lineage>
        <taxon>Viruses</taxon>
        <taxon>Monodnaviria</taxon>
        <taxon>Sangervirae</taxon>
        <taxon>Phixviricota</taxon>
        <taxon>Malgrandaviricetes</taxon>
        <taxon>Petitvirales</taxon>
        <taxon>Microviridae</taxon>
    </lineage>
</organism>